<dbReference type="EMBL" id="CM037162">
    <property type="protein sequence ID" value="KAH7862128.1"/>
    <property type="molecule type" value="Genomic_DNA"/>
</dbReference>
<dbReference type="Proteomes" id="UP000828048">
    <property type="component" value="Chromosome 12"/>
</dbReference>
<name>A0ACB7Z9N3_9ERIC</name>
<organism evidence="1 2">
    <name type="scientific">Vaccinium darrowii</name>
    <dbReference type="NCBI Taxonomy" id="229202"/>
    <lineage>
        <taxon>Eukaryota</taxon>
        <taxon>Viridiplantae</taxon>
        <taxon>Streptophyta</taxon>
        <taxon>Embryophyta</taxon>
        <taxon>Tracheophyta</taxon>
        <taxon>Spermatophyta</taxon>
        <taxon>Magnoliopsida</taxon>
        <taxon>eudicotyledons</taxon>
        <taxon>Gunneridae</taxon>
        <taxon>Pentapetalae</taxon>
        <taxon>asterids</taxon>
        <taxon>Ericales</taxon>
        <taxon>Ericaceae</taxon>
        <taxon>Vaccinioideae</taxon>
        <taxon>Vaccinieae</taxon>
        <taxon>Vaccinium</taxon>
    </lineage>
</organism>
<evidence type="ECO:0000313" key="1">
    <source>
        <dbReference type="EMBL" id="KAH7862128.1"/>
    </source>
</evidence>
<comment type="caution">
    <text evidence="1">The sequence shown here is derived from an EMBL/GenBank/DDBJ whole genome shotgun (WGS) entry which is preliminary data.</text>
</comment>
<sequence>MVVVGERMITRSAFKRTLEESSSDVNNNKQQQNQQPPKGKKQKKMKSLKKDDGKKKEYRLNVNNQQRLFLNHRPFTFQERMDYNRRIKQSGGFDVGDFPDNINSLDMPIRPYYVPDKLGGIDKLKMVENCSKLAMDKYNKDNETKYQFGKVLKANSRGCWSWNAAVLHNNNNSLVMGRLNSSRSMLVEILGLS</sequence>
<reference evidence="1 2" key="1">
    <citation type="journal article" date="2021" name="Hortic Res">
        <title>High-quality reference genome and annotation aids understanding of berry development for evergreen blueberry (Vaccinium darrowii).</title>
        <authorList>
            <person name="Yu J."/>
            <person name="Hulse-Kemp A.M."/>
            <person name="Babiker E."/>
            <person name="Staton M."/>
        </authorList>
    </citation>
    <scope>NUCLEOTIDE SEQUENCE [LARGE SCALE GENOMIC DNA]</scope>
    <source>
        <strain evidence="2">cv. NJ 8807/NJ 8810</strain>
        <tissue evidence="1">Young leaf</tissue>
    </source>
</reference>
<proteinExistence type="predicted"/>
<gene>
    <name evidence="1" type="ORF">Vadar_000427</name>
</gene>
<protein>
    <submittedName>
        <fullName evidence="1">Uncharacterized protein</fullName>
    </submittedName>
</protein>
<keyword evidence="2" id="KW-1185">Reference proteome</keyword>
<evidence type="ECO:0000313" key="2">
    <source>
        <dbReference type="Proteomes" id="UP000828048"/>
    </source>
</evidence>
<accession>A0ACB7Z9N3</accession>